<evidence type="ECO:0000313" key="3">
    <source>
        <dbReference type="EMBL" id="KAK9087891.1"/>
    </source>
</evidence>
<evidence type="ECO:0000256" key="2">
    <source>
        <dbReference type="SAM" id="Phobius"/>
    </source>
</evidence>
<dbReference type="PANTHER" id="PTHR35307:SF6">
    <property type="entry name" value="TRANSMEMBRANE PROTEIN"/>
    <property type="match status" value="1"/>
</dbReference>
<accession>A0AAP0E773</accession>
<feature type="transmembrane region" description="Helical" evidence="2">
    <location>
        <begin position="20"/>
        <end position="43"/>
    </location>
</feature>
<feature type="transmembrane region" description="Helical" evidence="2">
    <location>
        <begin position="256"/>
        <end position="278"/>
    </location>
</feature>
<dbReference type="Proteomes" id="UP001420932">
    <property type="component" value="Unassembled WGS sequence"/>
</dbReference>
<feature type="transmembrane region" description="Helical" evidence="2">
    <location>
        <begin position="321"/>
        <end position="344"/>
    </location>
</feature>
<feature type="transmembrane region" description="Helical" evidence="2">
    <location>
        <begin position="85"/>
        <end position="106"/>
    </location>
</feature>
<reference evidence="3 4" key="1">
    <citation type="submission" date="2024-01" db="EMBL/GenBank/DDBJ databases">
        <title>Genome assemblies of Stephania.</title>
        <authorList>
            <person name="Yang L."/>
        </authorList>
    </citation>
    <scope>NUCLEOTIDE SEQUENCE [LARGE SCALE GENOMIC DNA]</scope>
    <source>
        <strain evidence="3">YNDBR</strain>
        <tissue evidence="3">Leaf</tissue>
    </source>
</reference>
<name>A0AAP0E773_9MAGN</name>
<comment type="caution">
    <text evidence="3">The sequence shown here is derived from an EMBL/GenBank/DDBJ whole genome shotgun (WGS) entry which is preliminary data.</text>
</comment>
<evidence type="ECO:0000256" key="1">
    <source>
        <dbReference type="SAM" id="MobiDB-lite"/>
    </source>
</evidence>
<keyword evidence="2" id="KW-1133">Transmembrane helix</keyword>
<dbReference type="AlphaFoldDB" id="A0AAP0E773"/>
<feature type="region of interest" description="Disordered" evidence="1">
    <location>
        <begin position="657"/>
        <end position="680"/>
    </location>
</feature>
<feature type="transmembrane region" description="Helical" evidence="2">
    <location>
        <begin position="217"/>
        <end position="236"/>
    </location>
</feature>
<protein>
    <submittedName>
        <fullName evidence="3">Uncharacterized protein</fullName>
    </submittedName>
</protein>
<proteinExistence type="predicted"/>
<dbReference type="PANTHER" id="PTHR35307">
    <property type="entry name" value="PROTEIN, PUTATIVE-RELATED"/>
    <property type="match status" value="1"/>
</dbReference>
<gene>
    <name evidence="3" type="ORF">Syun_030285</name>
</gene>
<evidence type="ECO:0000313" key="4">
    <source>
        <dbReference type="Proteomes" id="UP001420932"/>
    </source>
</evidence>
<feature type="transmembrane region" description="Helical" evidence="2">
    <location>
        <begin position="55"/>
        <end position="73"/>
    </location>
</feature>
<keyword evidence="2" id="KW-0472">Membrane</keyword>
<dbReference type="EMBL" id="JBBNAF010000013">
    <property type="protein sequence ID" value="KAK9087891.1"/>
    <property type="molecule type" value="Genomic_DNA"/>
</dbReference>
<sequence>MAKQYCEDSYGRSSAPVPIIGLYIAGISLVCLLLMLWDIYVAFRRKHFHIPCRRFKLNSVTLTLLAIVAKLPVDLTTNMPSAADQLSKLTGTTMICICIGFMAPSLASSTVSEDKANVASLGIFIVTVVVNICVQMRTGVIFSFVPEHITIMCFMFILLFILCTHIRYNGQSFISEYNVQCFHRVEDEEVSLIQRVKSWYISACICNPQLFICRIPFIIAVGPICIMCSLILLQAICRAMVVVTIEFCIGVSDYGWSMQIIVIIQIVTIIIGVSTIAFRWLAILHYFDADIWNEIVLDTLKGMKHVFSKRELKMSSRMRELISLLFAVFAIFVSVPTHAISFIISRIPSGIKLNLRWCMHKPREDILSSFPWIKKYSAEKMVEDVLVQRAIEVCVDNMNKWRNIVKRDHPSPYHHTIEMLSRSLGCSATSPQLLNSFRDIGRKRIKGYNVTTLTMVVLVKVVAERVPDPSIPVVKSMRDTLGEAFQILHYVDKKMNVKIKDSEKRKLAKKLWKEEDFYRRMKEIFKKGYEIVPDELADDESKVVSDFIGQEPYKYETIDALCGDVQQLFCEMLHHILAHLPICVYKDVHEGAVEDCEKRAKYITKCLCQMDPLLEGLVQWQFPHGWPANSSRIFDSNAQNDISSTEDGGNITNITAQNNVTDQRQHPSDQIQPADASSNV</sequence>
<feature type="transmembrane region" description="Helical" evidence="2">
    <location>
        <begin position="118"/>
        <end position="137"/>
    </location>
</feature>
<keyword evidence="4" id="KW-1185">Reference proteome</keyword>
<keyword evidence="2" id="KW-0812">Transmembrane</keyword>
<organism evidence="3 4">
    <name type="scientific">Stephania yunnanensis</name>
    <dbReference type="NCBI Taxonomy" id="152371"/>
    <lineage>
        <taxon>Eukaryota</taxon>
        <taxon>Viridiplantae</taxon>
        <taxon>Streptophyta</taxon>
        <taxon>Embryophyta</taxon>
        <taxon>Tracheophyta</taxon>
        <taxon>Spermatophyta</taxon>
        <taxon>Magnoliopsida</taxon>
        <taxon>Ranunculales</taxon>
        <taxon>Menispermaceae</taxon>
        <taxon>Menispermoideae</taxon>
        <taxon>Cissampelideae</taxon>
        <taxon>Stephania</taxon>
    </lineage>
</organism>
<feature type="transmembrane region" description="Helical" evidence="2">
    <location>
        <begin position="149"/>
        <end position="168"/>
    </location>
</feature>